<keyword evidence="2 7" id="KW-0028">Amino-acid biosynthesis</keyword>
<dbReference type="InterPro" id="IPR011004">
    <property type="entry name" value="Trimer_LpxA-like_sf"/>
</dbReference>
<keyword evidence="1 7" id="KW-0963">Cytoplasm</keyword>
<evidence type="ECO:0000313" key="9">
    <source>
        <dbReference type="EMBL" id="AEX04125.1"/>
    </source>
</evidence>
<dbReference type="HOGENOM" id="CLU_057490_0_0_6"/>
<dbReference type="InterPro" id="IPR032784">
    <property type="entry name" value="THDPS_M"/>
</dbReference>
<comment type="caution">
    <text evidence="7">Lacks conserved residue(s) required for the propagation of feature annotation.</text>
</comment>
<keyword evidence="7" id="KW-0460">Magnesium</keyword>
<dbReference type="AlphaFoldDB" id="A0A0H3HCJ6"/>
<dbReference type="GO" id="GO:0005737">
    <property type="term" value="C:cytoplasm"/>
    <property type="evidence" value="ECO:0007669"/>
    <property type="project" value="UniProtKB-SubCell"/>
</dbReference>
<evidence type="ECO:0000256" key="7">
    <source>
        <dbReference type="HAMAP-Rule" id="MF_02122"/>
    </source>
</evidence>
<name>A0A0H3HCJ6_KLEM8</name>
<evidence type="ECO:0000256" key="1">
    <source>
        <dbReference type="ARBA" id="ARBA00022490"/>
    </source>
</evidence>
<dbReference type="InterPro" id="IPR001451">
    <property type="entry name" value="Hexapep"/>
</dbReference>
<comment type="subcellular location">
    <subcellularLocation>
        <location evidence="7">Cytoplasm</location>
    </subcellularLocation>
</comment>
<organism evidence="9 10">
    <name type="scientific">Klebsiella michiganensis (strain ATCC 8724 / DSM 4798 / JCM 20051 / NBRC 3318 / NRRL B-199 / KCTC 1686 / BUCSAV 143 / CCM 1901)</name>
    <dbReference type="NCBI Taxonomy" id="1006551"/>
    <lineage>
        <taxon>Bacteria</taxon>
        <taxon>Pseudomonadati</taxon>
        <taxon>Pseudomonadota</taxon>
        <taxon>Gammaproteobacteria</taxon>
        <taxon>Enterobacterales</taxon>
        <taxon>Enterobacteriaceae</taxon>
        <taxon>Klebsiella/Raoultella group</taxon>
        <taxon>Klebsiella</taxon>
    </lineage>
</organism>
<dbReference type="HAMAP" id="MF_02122">
    <property type="entry name" value="DapD_type2"/>
    <property type="match status" value="1"/>
</dbReference>
<sequence length="320" mass="34850">MVITLVYKKERLSEQHQRKKMSTYIIKRTGNRYIDISSGKTIDAYYPNGDMNKRSCLAVKYKIIVCESFEIETDISKDITSTEDAYLRLHLLSSREYKPNEINLEGIFQHLPNVAWTSAGPVFPEDVQRLRHLIADDYHQLTVFSVDKFPRMVDYTIPSGVRIADADRVRLGAYISQGTTVMHEGFINFNAGTLGQCMVEGRITPGVTVGDGSDVGAGASIMGTLSGGGKQKNQIGKGSLLGANAGIGISLGDSCIVEAGLYVTSGTKVTLPDGSVDYARNLSGKNNLLFRRNSVTGSVEVLTTDSSVWGGVNAVLHQND</sequence>
<dbReference type="EMBL" id="CP003218">
    <property type="protein sequence ID" value="AEX04125.1"/>
    <property type="molecule type" value="Genomic_DNA"/>
</dbReference>
<gene>
    <name evidence="7" type="primary">dapD</name>
    <name evidence="9" type="ordered locus">KOX_11995</name>
</gene>
<feature type="binding site" evidence="7">
    <location>
        <position position="266"/>
    </location>
    <ligand>
        <name>succinyl-CoA</name>
        <dbReference type="ChEBI" id="CHEBI:57292"/>
    </ligand>
</feature>
<reference evidence="9 10" key="1">
    <citation type="journal article" date="2012" name="J. Bacteriol.">
        <title>Complete genome sequence of Klebsiella oxytoca KCTC 1686, used in production of 2,3-butanediol.</title>
        <authorList>
            <person name="Shin S.H."/>
            <person name="Kim S."/>
            <person name="Kim J.Y."/>
            <person name="Lee S."/>
            <person name="Um Y."/>
            <person name="Oh M.K."/>
            <person name="Kim Y.R."/>
            <person name="Lee J."/>
            <person name="Yang K.S."/>
        </authorList>
    </citation>
    <scope>NUCLEOTIDE SEQUENCE [LARGE SCALE GENOMIC DNA]</scope>
    <source>
        <strain evidence="10">ATCC 8724 / DSM 4798 / JCM 20051 / NBRC 3318 / NRRL B-199 / KCTC 1686</strain>
    </source>
</reference>
<dbReference type="GO" id="GO:0008666">
    <property type="term" value="F:2,3,4,5-tetrahydropyridine-2,6-dicarboxylate N-succinyltransferase activity"/>
    <property type="evidence" value="ECO:0007669"/>
    <property type="project" value="UniProtKB-UniRule"/>
</dbReference>
<evidence type="ECO:0000256" key="5">
    <source>
        <dbReference type="ARBA" id="ARBA00023154"/>
    </source>
</evidence>
<dbReference type="Gene3D" id="3.30.60.70">
    <property type="entry name" value="Trimeric LpxA-like enzymes"/>
    <property type="match status" value="1"/>
</dbReference>
<feature type="binding site" evidence="7">
    <location>
        <position position="220"/>
    </location>
    <ligand>
        <name>succinyl-CoA</name>
        <dbReference type="ChEBI" id="CHEBI:57292"/>
    </ligand>
</feature>
<feature type="binding site" evidence="7">
    <location>
        <position position="243"/>
    </location>
    <ligand>
        <name>succinyl-CoA</name>
        <dbReference type="ChEBI" id="CHEBI:57292"/>
    </ligand>
</feature>
<dbReference type="Pfam" id="PF14602">
    <property type="entry name" value="Hexapep_2"/>
    <property type="match status" value="2"/>
</dbReference>
<keyword evidence="7" id="KW-0479">Metal-binding</keyword>
<evidence type="ECO:0000256" key="3">
    <source>
        <dbReference type="ARBA" id="ARBA00022679"/>
    </source>
</evidence>
<dbReference type="Gene3D" id="3.30.70.2010">
    <property type="match status" value="1"/>
</dbReference>
<proteinExistence type="inferred from homology"/>
<feature type="binding site" evidence="7">
    <location>
        <position position="202"/>
    </location>
    <ligand>
        <name>succinyl-CoA</name>
        <dbReference type="ChEBI" id="CHEBI:57292"/>
    </ligand>
</feature>
<dbReference type="Proteomes" id="UP000007843">
    <property type="component" value="Chromosome"/>
</dbReference>
<dbReference type="CDD" id="cd04649">
    <property type="entry name" value="LbH_THP_succinylT_putative"/>
    <property type="match status" value="1"/>
</dbReference>
<feature type="binding site" evidence="7">
    <location>
        <begin position="258"/>
        <end position="259"/>
    </location>
    <ligand>
        <name>succinyl-CoA</name>
        <dbReference type="ChEBI" id="CHEBI:57292"/>
    </ligand>
</feature>
<keyword evidence="6 7" id="KW-0012">Acyltransferase</keyword>
<evidence type="ECO:0000256" key="2">
    <source>
        <dbReference type="ARBA" id="ARBA00022605"/>
    </source>
</evidence>
<evidence type="ECO:0000259" key="8">
    <source>
        <dbReference type="Pfam" id="PF14789"/>
    </source>
</evidence>
<feature type="binding site" evidence="7">
    <location>
        <position position="167"/>
    </location>
    <ligand>
        <name>Mg(2+)</name>
        <dbReference type="ChEBI" id="CHEBI:18420"/>
        <label>1</label>
        <note>ligand shared between trimeric partners</note>
    </ligand>
</feature>
<dbReference type="GO" id="GO:0019877">
    <property type="term" value="P:diaminopimelate biosynthetic process"/>
    <property type="evidence" value="ECO:0007669"/>
    <property type="project" value="UniProtKB-UniRule"/>
</dbReference>
<dbReference type="GO" id="GO:0009089">
    <property type="term" value="P:lysine biosynthetic process via diaminopimelate"/>
    <property type="evidence" value="ECO:0007669"/>
    <property type="project" value="UniProtKB-UniRule"/>
</dbReference>
<feature type="binding site" evidence="7">
    <location>
        <position position="217"/>
    </location>
    <ligand>
        <name>succinyl-CoA</name>
        <dbReference type="ChEBI" id="CHEBI:57292"/>
    </ligand>
</feature>
<feature type="binding site" evidence="7">
    <location>
        <begin position="291"/>
        <end position="294"/>
    </location>
    <ligand>
        <name>succinyl-CoA</name>
        <dbReference type="ChEBI" id="CHEBI:57292"/>
    </ligand>
</feature>
<evidence type="ECO:0000256" key="4">
    <source>
        <dbReference type="ARBA" id="ARBA00022915"/>
    </source>
</evidence>
<dbReference type="SUPFAM" id="SSF51161">
    <property type="entry name" value="Trimeric LpxA-like enzymes"/>
    <property type="match status" value="1"/>
</dbReference>
<dbReference type="GO" id="GO:0000287">
    <property type="term" value="F:magnesium ion binding"/>
    <property type="evidence" value="ECO:0007669"/>
    <property type="project" value="UniProtKB-UniRule"/>
</dbReference>
<keyword evidence="4 7" id="KW-0220">Diaminopimelate biosynthesis</keyword>
<dbReference type="PATRIC" id="fig|1006551.4.peg.2414"/>
<feature type="domain" description="2,3,4,5-tetrahydropyridine-2,6-dicarboxylate N-succinyltransferase middle" evidence="8">
    <location>
        <begin position="111"/>
        <end position="151"/>
    </location>
</feature>
<dbReference type="EC" id="2.3.1.117" evidence="7"/>
<keyword evidence="3 7" id="KW-0808">Transferase</keyword>
<comment type="subunit">
    <text evidence="7">Homotrimer.</text>
</comment>
<keyword evidence="5 7" id="KW-0457">Lysine biosynthesis</keyword>
<evidence type="ECO:0000313" key="10">
    <source>
        <dbReference type="Proteomes" id="UP000007843"/>
    </source>
</evidence>
<dbReference type="InterPro" id="IPR026586">
    <property type="entry name" value="Type2_DapD"/>
</dbReference>
<feature type="binding site" evidence="7">
    <location>
        <position position="184"/>
    </location>
    <ligand>
        <name>Mg(2+)</name>
        <dbReference type="ChEBI" id="CHEBI:18420"/>
        <label>2</label>
        <note>ligand shared between trimeric partners</note>
    </ligand>
</feature>
<comment type="pathway">
    <text evidence="7">Amino-acid biosynthesis; L-lysine biosynthesis via DAP pathway; LL-2,6-diaminopimelate from (S)-tetrahydrodipicolinate (succinylase route): step 1/3.</text>
</comment>
<protein>
    <recommendedName>
        <fullName evidence="7">2,3,4,5-tetrahydropyridine-2,6-dicarboxylate N-succinyltransferase</fullName>
        <ecNumber evidence="7">2.3.1.117</ecNumber>
    </recommendedName>
    <alternativeName>
        <fullName evidence="7">Tetrahydrodipicolinate N-succinyltransferase</fullName>
        <shortName evidence="7">THDP succinyltransferase</shortName>
        <shortName evidence="7">THP succinyltransferase</shortName>
    </alternativeName>
    <alternativeName>
        <fullName evidence="7">Tetrahydropicolinate succinylase</fullName>
    </alternativeName>
</protein>
<comment type="catalytic activity">
    <reaction evidence="7">
        <text>(S)-2,3,4,5-tetrahydrodipicolinate + succinyl-CoA + H2O = (S)-2-succinylamino-6-oxoheptanedioate + CoA</text>
        <dbReference type="Rhea" id="RHEA:17325"/>
        <dbReference type="ChEBI" id="CHEBI:15377"/>
        <dbReference type="ChEBI" id="CHEBI:15685"/>
        <dbReference type="ChEBI" id="CHEBI:16845"/>
        <dbReference type="ChEBI" id="CHEBI:57287"/>
        <dbReference type="ChEBI" id="CHEBI:57292"/>
        <dbReference type="EC" id="2.3.1.117"/>
    </reaction>
</comment>
<dbReference type="UniPathway" id="UPA00034">
    <property type="reaction ID" value="UER00019"/>
</dbReference>
<dbReference type="Gene3D" id="2.160.10.10">
    <property type="entry name" value="Hexapeptide repeat proteins"/>
    <property type="match status" value="1"/>
</dbReference>
<dbReference type="InterPro" id="IPR038361">
    <property type="entry name" value="THDPS_M_sf"/>
</dbReference>
<feature type="active site" description="Acyl-anhydride intermediate" evidence="7">
    <location>
        <position position="200"/>
    </location>
</feature>
<evidence type="ECO:0000256" key="6">
    <source>
        <dbReference type="ARBA" id="ARBA00023315"/>
    </source>
</evidence>
<comment type="similarity">
    <text evidence="7">Belongs to the type 2 tetrahydrodipicolinate N-succinyltransferase family.</text>
</comment>
<comment type="function">
    <text evidence="7">Catalyzes the conversion of the cyclic tetrahydrodipicolinate (THDP) into the acyclic N-succinyl-L-2-amino-6-oxopimelate using succinyl-CoA.</text>
</comment>
<accession>A0A0H3HCJ6</accession>
<dbReference type="Pfam" id="PF14789">
    <property type="entry name" value="THDPS_M"/>
    <property type="match status" value="1"/>
</dbReference>
<dbReference type="KEGG" id="kox:KOX_11995"/>